<dbReference type="RefSeq" id="WP_342879827.1">
    <property type="nucleotide sequence ID" value="NZ_JBBMQX010000008.1"/>
</dbReference>
<sequence>MSWLETFIVTIVGSSIVSGGIIHFGKHWITKQLDYAYAAKLEIHKAKMKSVSDTALEKLKSSLMVESNKHSVVFSNLHERRAEILAKTYQLLVSTRNNLEAYTSPIEFGGADTKELRRQAFGLSLEEFTEYYSSHAIYLTEPIVINLQNIDSKMTTVGQEFMSKVEMATKLDPQGWNKIYGEVDLLTKTTMKKIEAEFRIILVGKNI</sequence>
<evidence type="ECO:0000313" key="1">
    <source>
        <dbReference type="EMBL" id="MEM5533139.1"/>
    </source>
</evidence>
<accession>A0ABU9THD9</accession>
<keyword evidence="2" id="KW-1185">Reference proteome</keyword>
<evidence type="ECO:0000313" key="2">
    <source>
        <dbReference type="Proteomes" id="UP001457661"/>
    </source>
</evidence>
<comment type="caution">
    <text evidence="1">The sequence shown here is derived from an EMBL/GenBank/DDBJ whole genome shotgun (WGS) entry which is preliminary data.</text>
</comment>
<dbReference type="Proteomes" id="UP001457661">
    <property type="component" value="Unassembled WGS sequence"/>
</dbReference>
<dbReference type="EMBL" id="JBBMQX010000008">
    <property type="protein sequence ID" value="MEM5533139.1"/>
    <property type="molecule type" value="Genomic_DNA"/>
</dbReference>
<gene>
    <name evidence="1" type="ORF">WNY57_11910</name>
</gene>
<protein>
    <submittedName>
        <fullName evidence="1">Uncharacterized protein</fullName>
    </submittedName>
</protein>
<reference evidence="1 2" key="1">
    <citation type="submission" date="2024-03" db="EMBL/GenBank/DDBJ databases">
        <title>Community enrichment and isolation of bacterial strains for fucoidan degradation.</title>
        <authorList>
            <person name="Sichert A."/>
        </authorList>
    </citation>
    <scope>NUCLEOTIDE SEQUENCE [LARGE SCALE GENOMIC DNA]</scope>
    <source>
        <strain evidence="1 2">AS26</strain>
    </source>
</reference>
<proteinExistence type="predicted"/>
<name>A0ABU9THD9_9GAMM</name>
<organism evidence="1 2">
    <name type="scientific">Pseudoalteromonas arctica</name>
    <dbReference type="NCBI Taxonomy" id="394751"/>
    <lineage>
        <taxon>Bacteria</taxon>
        <taxon>Pseudomonadati</taxon>
        <taxon>Pseudomonadota</taxon>
        <taxon>Gammaproteobacteria</taxon>
        <taxon>Alteromonadales</taxon>
        <taxon>Pseudoalteromonadaceae</taxon>
        <taxon>Pseudoalteromonas</taxon>
    </lineage>
</organism>